<proteinExistence type="predicted"/>
<dbReference type="OrthoDB" id="6305173at2"/>
<reference evidence="2 3" key="1">
    <citation type="submission" date="2018-11" db="EMBL/GenBank/DDBJ databases">
        <title>Genomic Encyclopedia of Type Strains, Phase IV (KMG-IV): sequencing the most valuable type-strain genomes for metagenomic binning, comparative biology and taxonomic classification.</title>
        <authorList>
            <person name="Goeker M."/>
        </authorList>
    </citation>
    <scope>NUCLEOTIDE SEQUENCE [LARGE SCALE GENOMIC DNA]</scope>
    <source>
        <strain evidence="2 3">DSM 104731</strain>
    </source>
</reference>
<feature type="domain" description="Hedgehog/Intein (Hint)" evidence="1">
    <location>
        <begin position="196"/>
        <end position="333"/>
    </location>
</feature>
<dbReference type="EMBL" id="RKQK01000001">
    <property type="protein sequence ID" value="RPE71902.1"/>
    <property type="molecule type" value="Genomic_DNA"/>
</dbReference>
<evidence type="ECO:0000313" key="2">
    <source>
        <dbReference type="EMBL" id="RPE71902.1"/>
    </source>
</evidence>
<dbReference type="Gene3D" id="2.170.16.10">
    <property type="entry name" value="Hedgehog/Intein (Hint) domain"/>
    <property type="match status" value="1"/>
</dbReference>
<dbReference type="Pfam" id="PF13403">
    <property type="entry name" value="Hint_2"/>
    <property type="match status" value="1"/>
</dbReference>
<keyword evidence="3" id="KW-1185">Reference proteome</keyword>
<dbReference type="RefSeq" id="WP_123792072.1">
    <property type="nucleotide sequence ID" value="NZ_RKQK01000001.1"/>
</dbReference>
<evidence type="ECO:0000313" key="3">
    <source>
        <dbReference type="Proteomes" id="UP000269689"/>
    </source>
</evidence>
<dbReference type="InterPro" id="IPR036844">
    <property type="entry name" value="Hint_dom_sf"/>
</dbReference>
<name>A0A3N4UMR9_9RHOB</name>
<organism evidence="2 3">
    <name type="scientific">Pacificibacter maritimus</name>
    <dbReference type="NCBI Taxonomy" id="762213"/>
    <lineage>
        <taxon>Bacteria</taxon>
        <taxon>Pseudomonadati</taxon>
        <taxon>Pseudomonadota</taxon>
        <taxon>Alphaproteobacteria</taxon>
        <taxon>Rhodobacterales</taxon>
        <taxon>Roseobacteraceae</taxon>
        <taxon>Pacificibacter</taxon>
    </lineage>
</organism>
<gene>
    <name evidence="2" type="ORF">EDD53_1035</name>
</gene>
<dbReference type="InterPro" id="IPR028992">
    <property type="entry name" value="Hedgehog/Intein_dom"/>
</dbReference>
<comment type="caution">
    <text evidence="2">The sequence shown here is derived from an EMBL/GenBank/DDBJ whole genome shotgun (WGS) entry which is preliminary data.</text>
</comment>
<protein>
    <submittedName>
        <fullName evidence="2">Hint domain-containing protein</fullName>
    </submittedName>
</protein>
<dbReference type="Proteomes" id="UP000269689">
    <property type="component" value="Unassembled WGS sequence"/>
</dbReference>
<evidence type="ECO:0000259" key="1">
    <source>
        <dbReference type="Pfam" id="PF13403"/>
    </source>
</evidence>
<dbReference type="AlphaFoldDB" id="A0A3N4UMR9"/>
<dbReference type="SUPFAM" id="SSF51294">
    <property type="entry name" value="Hedgehog/intein (Hint) domain"/>
    <property type="match status" value="1"/>
</dbReference>
<sequence length="379" mass="41167">MPTEDIIVMGSSIINNPIGYAYDNRGDSNDYVDVRGGENVFAPDAVVVFTADNISNNGEFSSNSQITDIVVYASAADYVNGIPLYTYDIAPSQNPWWWGNNDDTGELVSGSVRAMGDTYINVAADGFRSNDPGAPDLDQLFIAPGVDLSDPGTDIIMQDTDVDYDGDGVISGNENGNDTFSIENNVFAEAAIAAAICLTRGTLIDTPKGPMFIEALQEGDQVNTLDNGPQTIRWIGARKMRAEGTMAPVLIKAGALGNVRDLKVSQNHRMLLRGPQAQVLFGERDVLVAAKHLVNDDKIRLQSGGVVEYFHMLFDDHQIIFAESCPTESLYPGKEALEAVSVEARDEILAIFPELEQNIGQLSRYELKAWEAKALKHAV</sequence>
<accession>A0A3N4UMR9</accession>